<reference evidence="6 7" key="1">
    <citation type="submission" date="2019-06" db="EMBL/GenBank/DDBJ databases">
        <title>Sequencing the genomes of 1000 actinobacteria strains.</title>
        <authorList>
            <person name="Klenk H.-P."/>
        </authorList>
    </citation>
    <scope>NUCLEOTIDE SEQUENCE [LARGE SCALE GENOMIC DNA]</scope>
    <source>
        <strain evidence="6 7">DSM 45679</strain>
    </source>
</reference>
<proteinExistence type="predicted"/>
<name>A0A542CS93_AMYCI</name>
<dbReference type="AlphaFoldDB" id="A0A542CS93"/>
<dbReference type="RefSeq" id="WP_142002714.1">
    <property type="nucleotide sequence ID" value="NZ_VFML01000002.1"/>
</dbReference>
<dbReference type="Proteomes" id="UP000320876">
    <property type="component" value="Unassembled WGS sequence"/>
</dbReference>
<accession>A0A542CS93</accession>
<dbReference type="CDD" id="cd03801">
    <property type="entry name" value="GT4_PimA-like"/>
    <property type="match status" value="1"/>
</dbReference>
<evidence type="ECO:0000313" key="7">
    <source>
        <dbReference type="Proteomes" id="UP000320876"/>
    </source>
</evidence>
<evidence type="ECO:0000259" key="5">
    <source>
        <dbReference type="Pfam" id="PF13439"/>
    </source>
</evidence>
<protein>
    <submittedName>
        <fullName evidence="6">Glycosyltransferase involved in cell wall biosynthesis</fullName>
    </submittedName>
</protein>
<dbReference type="PANTHER" id="PTHR12526:SF510">
    <property type="entry name" value="D-INOSITOL 3-PHOSPHATE GLYCOSYLTRANSFERASE"/>
    <property type="match status" value="1"/>
</dbReference>
<comment type="caution">
    <text evidence="6">The sequence shown here is derived from an EMBL/GenBank/DDBJ whole genome shotgun (WGS) entry which is preliminary data.</text>
</comment>
<keyword evidence="7" id="KW-1185">Reference proteome</keyword>
<dbReference type="Gene3D" id="3.40.50.2000">
    <property type="entry name" value="Glycogen Phosphorylase B"/>
    <property type="match status" value="2"/>
</dbReference>
<keyword evidence="1" id="KW-0328">Glycosyltransferase</keyword>
<organism evidence="6 7">
    <name type="scientific">Amycolatopsis cihanbeyliensis</name>
    <dbReference type="NCBI Taxonomy" id="1128664"/>
    <lineage>
        <taxon>Bacteria</taxon>
        <taxon>Bacillati</taxon>
        <taxon>Actinomycetota</taxon>
        <taxon>Actinomycetes</taxon>
        <taxon>Pseudonocardiales</taxon>
        <taxon>Pseudonocardiaceae</taxon>
        <taxon>Amycolatopsis</taxon>
    </lineage>
</organism>
<dbReference type="SUPFAM" id="SSF53756">
    <property type="entry name" value="UDP-Glycosyltransferase/glycogen phosphorylase"/>
    <property type="match status" value="1"/>
</dbReference>
<keyword evidence="2 6" id="KW-0808">Transferase</keyword>
<dbReference type="InterPro" id="IPR001296">
    <property type="entry name" value="Glyco_trans_1"/>
</dbReference>
<dbReference type="GO" id="GO:0016757">
    <property type="term" value="F:glycosyltransferase activity"/>
    <property type="evidence" value="ECO:0007669"/>
    <property type="project" value="UniProtKB-KW"/>
</dbReference>
<sequence length="386" mass="40133">MTGLRRTGGTCGTGHENARTAEPASGEAAQVPSFLLPGDVDDLTVPSGGNVYGRRVCRELPARAVPVAGGWPRPDRTARTALAGALRAEPDGAVVLLDGLVACGVPDIVLPQARRLRLAVLVHLPLADETGLPTELAGRLDAAERATLRAVSAVVATSHWAARRLIEHHGLDENRVHTVEPGTDPAPPARGTDGGSGLLCVAAVTPRKGLDLLAEALSEVTDQPWTCTCVGATRRDPGYTERLRGLIELRGLGERMILAGPRAGSELAACYGAADLLVLPSRAETYGMVVTEALARGVPVLATAVDGIPQTLGTAPDGSVPGMLVPPEDARALGVALRGWFTGTALRHRLRVAARRRRGTLRGWGVTAERLAGVLAGLRGEPGRAA</sequence>
<gene>
    <name evidence="6" type="ORF">FB471_5831</name>
</gene>
<dbReference type="Pfam" id="PF00534">
    <property type="entry name" value="Glycos_transf_1"/>
    <property type="match status" value="1"/>
</dbReference>
<evidence type="ECO:0000259" key="4">
    <source>
        <dbReference type="Pfam" id="PF00534"/>
    </source>
</evidence>
<feature type="region of interest" description="Disordered" evidence="3">
    <location>
        <begin position="173"/>
        <end position="194"/>
    </location>
</feature>
<dbReference type="InterPro" id="IPR028098">
    <property type="entry name" value="Glyco_trans_4-like_N"/>
</dbReference>
<feature type="domain" description="Glycosyl transferase family 1" evidence="4">
    <location>
        <begin position="198"/>
        <end position="356"/>
    </location>
</feature>
<evidence type="ECO:0000313" key="6">
    <source>
        <dbReference type="EMBL" id="TQI93691.1"/>
    </source>
</evidence>
<dbReference type="OrthoDB" id="9765330at2"/>
<dbReference type="Pfam" id="PF13439">
    <property type="entry name" value="Glyco_transf_4"/>
    <property type="match status" value="1"/>
</dbReference>
<feature type="region of interest" description="Disordered" evidence="3">
    <location>
        <begin position="1"/>
        <end position="28"/>
    </location>
</feature>
<feature type="domain" description="Glycosyltransferase subfamily 4-like N-terminal" evidence="5">
    <location>
        <begin position="60"/>
        <end position="185"/>
    </location>
</feature>
<dbReference type="EMBL" id="VFML01000002">
    <property type="protein sequence ID" value="TQI93691.1"/>
    <property type="molecule type" value="Genomic_DNA"/>
</dbReference>
<dbReference type="PANTHER" id="PTHR12526">
    <property type="entry name" value="GLYCOSYLTRANSFERASE"/>
    <property type="match status" value="1"/>
</dbReference>
<evidence type="ECO:0000256" key="2">
    <source>
        <dbReference type="ARBA" id="ARBA00022679"/>
    </source>
</evidence>
<evidence type="ECO:0000256" key="1">
    <source>
        <dbReference type="ARBA" id="ARBA00022676"/>
    </source>
</evidence>
<evidence type="ECO:0000256" key="3">
    <source>
        <dbReference type="SAM" id="MobiDB-lite"/>
    </source>
</evidence>